<dbReference type="EMBL" id="JBHMDO010000042">
    <property type="protein sequence ID" value="MFB9329341.1"/>
    <property type="molecule type" value="Genomic_DNA"/>
</dbReference>
<comment type="caution">
    <text evidence="1">The sequence shown here is derived from an EMBL/GenBank/DDBJ whole genome shotgun (WGS) entry which is preliminary data.</text>
</comment>
<dbReference type="NCBIfam" id="TIGR00022">
    <property type="entry name" value="YhcH/YjgK/YiaL family protein"/>
    <property type="match status" value="1"/>
</dbReference>
<gene>
    <name evidence="1" type="ORF">ACFFSY_25675</name>
</gene>
<evidence type="ECO:0000313" key="2">
    <source>
        <dbReference type="Proteomes" id="UP001589747"/>
    </source>
</evidence>
<dbReference type="InterPro" id="IPR004375">
    <property type="entry name" value="NanQ/TabA/YiaL"/>
</dbReference>
<dbReference type="PANTHER" id="PTHR34986">
    <property type="entry name" value="EVOLVED BETA-GALACTOSIDASE SUBUNIT BETA"/>
    <property type="match status" value="1"/>
</dbReference>
<dbReference type="SUPFAM" id="SSF51197">
    <property type="entry name" value="Clavaminate synthase-like"/>
    <property type="match status" value="1"/>
</dbReference>
<dbReference type="Proteomes" id="UP001589747">
    <property type="component" value="Unassembled WGS sequence"/>
</dbReference>
<evidence type="ECO:0000313" key="1">
    <source>
        <dbReference type="EMBL" id="MFB9329341.1"/>
    </source>
</evidence>
<proteinExistence type="predicted"/>
<protein>
    <submittedName>
        <fullName evidence="1">YhcH/YjgK/YiaL family protein</fullName>
    </submittedName>
</protein>
<reference evidence="1 2" key="1">
    <citation type="submission" date="2024-09" db="EMBL/GenBank/DDBJ databases">
        <authorList>
            <person name="Sun Q."/>
            <person name="Mori K."/>
        </authorList>
    </citation>
    <scope>NUCLEOTIDE SEQUENCE [LARGE SCALE GENOMIC DNA]</scope>
    <source>
        <strain evidence="1 2">TISTR 2452</strain>
    </source>
</reference>
<organism evidence="1 2">
    <name type="scientific">Paenibacillus aurantiacus</name>
    <dbReference type="NCBI Taxonomy" id="1936118"/>
    <lineage>
        <taxon>Bacteria</taxon>
        <taxon>Bacillati</taxon>
        <taxon>Bacillota</taxon>
        <taxon>Bacilli</taxon>
        <taxon>Bacillales</taxon>
        <taxon>Paenibacillaceae</taxon>
        <taxon>Paenibacillus</taxon>
    </lineage>
</organism>
<accession>A0ABV5KVU0</accession>
<dbReference type="InterPro" id="IPR037012">
    <property type="entry name" value="NanQ/TabA/YiaL_sf"/>
</dbReference>
<dbReference type="RefSeq" id="WP_377499529.1">
    <property type="nucleotide sequence ID" value="NZ_JBHMDO010000042.1"/>
</dbReference>
<keyword evidence="2" id="KW-1185">Reference proteome</keyword>
<sequence length="151" mass="16551">MMLGWLADASGRTEYAGIEEALAALKSLAADDWPEGKTVIDGDRLYATVMKATGKLADGLPAEAHERYIDVHLLLEGEETIGWSPRREPIPLVKPYDEETDYLLAAPASDEVMLQLSPGMFAAFYPWDLHRPGLGEGGALRKAVVKLRIDN</sequence>
<name>A0ABV5KVU0_9BACL</name>
<dbReference type="Pfam" id="PF04074">
    <property type="entry name" value="DUF386"/>
    <property type="match status" value="1"/>
</dbReference>
<dbReference type="Gene3D" id="2.60.120.370">
    <property type="entry name" value="YhcH/YjgK/YiaL"/>
    <property type="match status" value="1"/>
</dbReference>
<dbReference type="PANTHER" id="PTHR34986:SF1">
    <property type="entry name" value="PROTEIN YIAL"/>
    <property type="match status" value="1"/>
</dbReference>